<accession>A0A4Q0Y1N0</accession>
<dbReference type="RefSeq" id="WP_129081883.1">
    <property type="nucleotide sequence ID" value="NZ_CP041070.1"/>
</dbReference>
<dbReference type="Proteomes" id="UP000290191">
    <property type="component" value="Unassembled WGS sequence"/>
</dbReference>
<keyword evidence="2" id="KW-1185">Reference proteome</keyword>
<comment type="caution">
    <text evidence="1">The sequence shown here is derived from an EMBL/GenBank/DDBJ whole genome shotgun (WGS) entry which is preliminary data.</text>
</comment>
<gene>
    <name evidence="1" type="ORF">CRV06_06840</name>
</gene>
<evidence type="ECO:0000313" key="1">
    <source>
        <dbReference type="EMBL" id="RXJ63385.1"/>
    </source>
</evidence>
<protein>
    <submittedName>
        <fullName evidence="1">Uncharacterized protein</fullName>
    </submittedName>
</protein>
<reference evidence="1 2" key="1">
    <citation type="submission" date="2017-10" db="EMBL/GenBank/DDBJ databases">
        <title>Genomics of the genus Arcobacter.</title>
        <authorList>
            <person name="Perez-Cataluna A."/>
            <person name="Figueras M.J."/>
        </authorList>
    </citation>
    <scope>NUCLEOTIDE SEQUENCE [LARGE SCALE GENOMIC DNA]</scope>
    <source>
        <strain evidence="1 2">DSM 24636</strain>
    </source>
</reference>
<dbReference type="EMBL" id="PDKO01000004">
    <property type="protein sequence ID" value="RXJ63385.1"/>
    <property type="molecule type" value="Genomic_DNA"/>
</dbReference>
<organism evidence="1 2">
    <name type="scientific">Halarcobacter anaerophilus</name>
    <dbReference type="NCBI Taxonomy" id="877500"/>
    <lineage>
        <taxon>Bacteria</taxon>
        <taxon>Pseudomonadati</taxon>
        <taxon>Campylobacterota</taxon>
        <taxon>Epsilonproteobacteria</taxon>
        <taxon>Campylobacterales</taxon>
        <taxon>Arcobacteraceae</taxon>
        <taxon>Halarcobacter</taxon>
    </lineage>
</organism>
<sequence>MSSISEIVDNFDIGFFSTHINSDNSINLEKINTPEELSSFNDTLKEISREAYTPPSPGYVQLDGYRLDENNNQVPTKIILEDVYTKDLFLDEDGNWDEKAEAEAYKQRELEYKKEVINDWIKDMGYELQSKAELMKALLAKTDS</sequence>
<proteinExistence type="predicted"/>
<dbReference type="AlphaFoldDB" id="A0A4Q0Y1N0"/>
<evidence type="ECO:0000313" key="2">
    <source>
        <dbReference type="Proteomes" id="UP000290191"/>
    </source>
</evidence>
<name>A0A4Q0Y1N0_9BACT</name>
<dbReference type="OrthoDB" id="5348849at2"/>